<dbReference type="EMBL" id="JAHWGI010000376">
    <property type="protein sequence ID" value="KAK3914349.1"/>
    <property type="molecule type" value="Genomic_DNA"/>
</dbReference>
<protein>
    <submittedName>
        <fullName evidence="1">F420H(2)-dependent quinone reductase</fullName>
    </submittedName>
</protein>
<comment type="caution">
    <text evidence="1">The sequence shown here is derived from an EMBL/GenBank/DDBJ whole genome shotgun (WGS) entry which is preliminary data.</text>
</comment>
<sequence>MVLVSFSRQRCPMPTMLVLHECDKDGELFISALVTAELLSSALATAELSIQFLVQNERVLLLQVQN</sequence>
<reference evidence="1" key="1">
    <citation type="submission" date="2021-07" db="EMBL/GenBank/DDBJ databases">
        <authorList>
            <person name="Catto M.A."/>
            <person name="Jacobson A."/>
            <person name="Kennedy G."/>
            <person name="Labadie P."/>
            <person name="Hunt B.G."/>
            <person name="Srinivasan R."/>
        </authorList>
    </citation>
    <scope>NUCLEOTIDE SEQUENCE</scope>
    <source>
        <strain evidence="1">PL_HMW_Pooled</strain>
        <tissue evidence="1">Head</tissue>
    </source>
</reference>
<organism evidence="1 2">
    <name type="scientific">Frankliniella fusca</name>
    <dbReference type="NCBI Taxonomy" id="407009"/>
    <lineage>
        <taxon>Eukaryota</taxon>
        <taxon>Metazoa</taxon>
        <taxon>Ecdysozoa</taxon>
        <taxon>Arthropoda</taxon>
        <taxon>Hexapoda</taxon>
        <taxon>Insecta</taxon>
        <taxon>Pterygota</taxon>
        <taxon>Neoptera</taxon>
        <taxon>Paraneoptera</taxon>
        <taxon>Thysanoptera</taxon>
        <taxon>Terebrantia</taxon>
        <taxon>Thripoidea</taxon>
        <taxon>Thripidae</taxon>
        <taxon>Frankliniella</taxon>
    </lineage>
</organism>
<keyword evidence="2" id="KW-1185">Reference proteome</keyword>
<evidence type="ECO:0000313" key="2">
    <source>
        <dbReference type="Proteomes" id="UP001219518"/>
    </source>
</evidence>
<dbReference type="Proteomes" id="UP001219518">
    <property type="component" value="Unassembled WGS sequence"/>
</dbReference>
<evidence type="ECO:0000313" key="1">
    <source>
        <dbReference type="EMBL" id="KAK3914349.1"/>
    </source>
</evidence>
<dbReference type="AlphaFoldDB" id="A0AAE1H4E1"/>
<accession>A0AAE1H4E1</accession>
<name>A0AAE1H4E1_9NEOP</name>
<gene>
    <name evidence="1" type="ORF">KUF71_023750</name>
</gene>
<reference evidence="1" key="2">
    <citation type="journal article" date="2023" name="BMC Genomics">
        <title>Pest status, molecular evolution, and epigenetic factors derived from the genome assembly of Frankliniella fusca, a thysanopteran phytovirus vector.</title>
        <authorList>
            <person name="Catto M.A."/>
            <person name="Labadie P.E."/>
            <person name="Jacobson A.L."/>
            <person name="Kennedy G.G."/>
            <person name="Srinivasan R."/>
            <person name="Hunt B.G."/>
        </authorList>
    </citation>
    <scope>NUCLEOTIDE SEQUENCE</scope>
    <source>
        <strain evidence="1">PL_HMW_Pooled</strain>
    </source>
</reference>
<proteinExistence type="predicted"/>